<evidence type="ECO:0000313" key="2">
    <source>
        <dbReference type="EMBL" id="KAJ7761228.1"/>
    </source>
</evidence>
<organism evidence="2 3">
    <name type="scientific">Mycena maculata</name>
    <dbReference type="NCBI Taxonomy" id="230809"/>
    <lineage>
        <taxon>Eukaryota</taxon>
        <taxon>Fungi</taxon>
        <taxon>Dikarya</taxon>
        <taxon>Basidiomycota</taxon>
        <taxon>Agaricomycotina</taxon>
        <taxon>Agaricomycetes</taxon>
        <taxon>Agaricomycetidae</taxon>
        <taxon>Agaricales</taxon>
        <taxon>Marasmiineae</taxon>
        <taxon>Mycenaceae</taxon>
        <taxon>Mycena</taxon>
    </lineage>
</organism>
<dbReference type="EMBL" id="JARJLG010000046">
    <property type="protein sequence ID" value="KAJ7761228.1"/>
    <property type="molecule type" value="Genomic_DNA"/>
</dbReference>
<gene>
    <name evidence="2" type="ORF">DFH07DRAFT_1059882</name>
</gene>
<keyword evidence="3" id="KW-1185">Reference proteome</keyword>
<accession>A0AAD7NHR8</accession>
<reference evidence="2" key="1">
    <citation type="submission" date="2023-03" db="EMBL/GenBank/DDBJ databases">
        <title>Massive genome expansion in bonnet fungi (Mycena s.s.) driven by repeated elements and novel gene families across ecological guilds.</title>
        <authorList>
            <consortium name="Lawrence Berkeley National Laboratory"/>
            <person name="Harder C.B."/>
            <person name="Miyauchi S."/>
            <person name="Viragh M."/>
            <person name="Kuo A."/>
            <person name="Thoen E."/>
            <person name="Andreopoulos B."/>
            <person name="Lu D."/>
            <person name="Skrede I."/>
            <person name="Drula E."/>
            <person name="Henrissat B."/>
            <person name="Morin E."/>
            <person name="Kohler A."/>
            <person name="Barry K."/>
            <person name="LaButti K."/>
            <person name="Morin E."/>
            <person name="Salamov A."/>
            <person name="Lipzen A."/>
            <person name="Mereny Z."/>
            <person name="Hegedus B."/>
            <person name="Baldrian P."/>
            <person name="Stursova M."/>
            <person name="Weitz H."/>
            <person name="Taylor A."/>
            <person name="Grigoriev I.V."/>
            <person name="Nagy L.G."/>
            <person name="Martin F."/>
            <person name="Kauserud H."/>
        </authorList>
    </citation>
    <scope>NUCLEOTIDE SEQUENCE</scope>
    <source>
        <strain evidence="2">CBHHK188m</strain>
    </source>
</reference>
<dbReference type="AlphaFoldDB" id="A0AAD7NHR8"/>
<sequence>MPPFEPLWLDMVLVLTFFLVPEPWVLSDSAASKCLPNTEITLLVLPSNDFRAPAPRSTSLRGSLGQFAHEAFSIELKKACVVVDWNHALSLHLRPQAVARRLGRSADVSGARAAAHAELAADSRQRVLLEVKGRLPRPAELRITMLGNCADFHATATDAPNLRVIFINQNPHLGSLPGTLTVDSMQIQRYAGWNTLALHATVLQRCAGTLRACCLDTASVEPSPVVVLSRAALHTLCVRRVTILQFITAPARNQRPRNVPQSRALRFDPSFDALFHEYAGAPVHLADGRAIAVVASAELDVGAFLNVMEAAGRLSR</sequence>
<evidence type="ECO:0000313" key="3">
    <source>
        <dbReference type="Proteomes" id="UP001215280"/>
    </source>
</evidence>
<protein>
    <submittedName>
        <fullName evidence="2">Uncharacterized protein</fullName>
    </submittedName>
</protein>
<dbReference type="Proteomes" id="UP001215280">
    <property type="component" value="Unassembled WGS sequence"/>
</dbReference>
<keyword evidence="1" id="KW-0732">Signal</keyword>
<evidence type="ECO:0000256" key="1">
    <source>
        <dbReference type="SAM" id="SignalP"/>
    </source>
</evidence>
<name>A0AAD7NHR8_9AGAR</name>
<feature type="chain" id="PRO_5042118463" evidence="1">
    <location>
        <begin position="28"/>
        <end position="316"/>
    </location>
</feature>
<feature type="signal peptide" evidence="1">
    <location>
        <begin position="1"/>
        <end position="27"/>
    </location>
</feature>
<proteinExistence type="predicted"/>
<comment type="caution">
    <text evidence="2">The sequence shown here is derived from an EMBL/GenBank/DDBJ whole genome shotgun (WGS) entry which is preliminary data.</text>
</comment>